<dbReference type="PANTHER" id="PTHR33399">
    <property type="entry name" value="OXYGEN-EVOLVING ENHANCER PROTEIN 3-1, CHLOROPLASTIC"/>
    <property type="match status" value="1"/>
</dbReference>
<dbReference type="ExpressionAtlas" id="A0A1D6HQR2">
    <property type="expression patterns" value="baseline and differential"/>
</dbReference>
<dbReference type="EMBL" id="CM007650">
    <property type="protein sequence ID" value="ONM50900.1"/>
    <property type="molecule type" value="Genomic_DNA"/>
</dbReference>
<keyword evidence="5" id="KW-0793">Thylakoid</keyword>
<dbReference type="GO" id="GO:0019898">
    <property type="term" value="C:extrinsic component of membrane"/>
    <property type="evidence" value="ECO:0007669"/>
    <property type="project" value="InterPro"/>
</dbReference>
<dbReference type="InParanoid" id="A0A1D6HQR2"/>
<accession>A0A1D6HQR2</accession>
<keyword evidence="6" id="KW-0472">Membrane</keyword>
<dbReference type="GO" id="GO:0009535">
    <property type="term" value="C:chloroplast thylakoid membrane"/>
    <property type="evidence" value="ECO:0007669"/>
    <property type="project" value="UniProtKB-SubCell"/>
</dbReference>
<evidence type="ECO:0000256" key="1">
    <source>
        <dbReference type="ARBA" id="ARBA00004334"/>
    </source>
</evidence>
<proteinExistence type="inferred from homology"/>
<dbReference type="OMA" id="YCHAFSG"/>
<reference evidence="8" key="1">
    <citation type="submission" date="2015-12" db="EMBL/GenBank/DDBJ databases">
        <title>Update maize B73 reference genome by single molecule sequencing technologies.</title>
        <authorList>
            <consortium name="Maize Genome Sequencing Project"/>
            <person name="Ware D."/>
        </authorList>
    </citation>
    <scope>NUCLEOTIDE SEQUENCE [LARGE SCALE GENOMIC DNA]</scope>
    <source>
        <tissue evidence="8">Seedling</tissue>
    </source>
</reference>
<evidence type="ECO:0000256" key="6">
    <source>
        <dbReference type="ARBA" id="ARBA00023136"/>
    </source>
</evidence>
<dbReference type="Pfam" id="PF05757">
    <property type="entry name" value="PsbQ"/>
    <property type="match status" value="1"/>
</dbReference>
<dbReference type="SUPFAM" id="SSF101112">
    <property type="entry name" value="Oxygen-evolving enhancer protein 3"/>
    <property type="match status" value="1"/>
</dbReference>
<dbReference type="SMR" id="A0A1D6HQR2"/>
<dbReference type="STRING" id="4577.A0A1D6HQR2"/>
<evidence type="ECO:0000256" key="5">
    <source>
        <dbReference type="ARBA" id="ARBA00023078"/>
    </source>
</evidence>
<comment type="subcellular location">
    <subcellularLocation>
        <location evidence="1">Plastid</location>
        <location evidence="1">Chloroplast thylakoid membrane</location>
    </subcellularLocation>
</comment>
<comment type="similarity">
    <text evidence="7">Belongs to the PsbQ family.</text>
</comment>
<dbReference type="Gene3D" id="1.20.120.290">
    <property type="entry name" value="Oxygen-evolving enhancer protein 3 (PsbQ), four-helix up-down bundle"/>
    <property type="match status" value="1"/>
</dbReference>
<dbReference type="AlphaFoldDB" id="A0A1D6HQR2"/>
<dbReference type="InterPro" id="IPR008797">
    <property type="entry name" value="PSII_PsbQ"/>
</dbReference>
<keyword evidence="2" id="KW-0150">Chloroplast</keyword>
<evidence type="ECO:0000256" key="7">
    <source>
        <dbReference type="ARBA" id="ARBA00035649"/>
    </source>
</evidence>
<evidence type="ECO:0000313" key="8">
    <source>
        <dbReference type="EMBL" id="ONM50900.1"/>
    </source>
</evidence>
<dbReference type="GO" id="GO:0005509">
    <property type="term" value="F:calcium ion binding"/>
    <property type="evidence" value="ECO:0007669"/>
    <property type="project" value="InterPro"/>
</dbReference>
<evidence type="ECO:0000256" key="2">
    <source>
        <dbReference type="ARBA" id="ARBA00022528"/>
    </source>
</evidence>
<protein>
    <submittedName>
        <fullName evidence="8">Photosynthetic NDH subunit of lumenal location 3 chloroplastic</fullName>
    </submittedName>
</protein>
<keyword evidence="3" id="KW-0934">Plastid</keyword>
<dbReference type="InterPro" id="IPR023222">
    <property type="entry name" value="PsbQ-like_dom_sf"/>
</dbReference>
<organism evidence="8">
    <name type="scientific">Zea mays</name>
    <name type="common">Maize</name>
    <dbReference type="NCBI Taxonomy" id="4577"/>
    <lineage>
        <taxon>Eukaryota</taxon>
        <taxon>Viridiplantae</taxon>
        <taxon>Streptophyta</taxon>
        <taxon>Embryophyta</taxon>
        <taxon>Tracheophyta</taxon>
        <taxon>Spermatophyta</taxon>
        <taxon>Magnoliopsida</taxon>
        <taxon>Liliopsida</taxon>
        <taxon>Poales</taxon>
        <taxon>Poaceae</taxon>
        <taxon>PACMAD clade</taxon>
        <taxon>Panicoideae</taxon>
        <taxon>Andropogonodae</taxon>
        <taxon>Andropogoneae</taxon>
        <taxon>Tripsacinae</taxon>
        <taxon>Zea</taxon>
    </lineage>
</organism>
<dbReference type="FunCoup" id="A0A1D6HQR2">
    <property type="interactions" value="2443"/>
</dbReference>
<gene>
    <name evidence="8" type="ORF">ZEAMMB73_Zm00001d018623</name>
</gene>
<evidence type="ECO:0000256" key="4">
    <source>
        <dbReference type="ARBA" id="ARBA00022946"/>
    </source>
</evidence>
<name>A0A1D6HQR2_MAIZE</name>
<keyword evidence="4" id="KW-0809">Transit peptide</keyword>
<dbReference type="GO" id="GO:0009654">
    <property type="term" value="C:photosystem II oxygen evolving complex"/>
    <property type="evidence" value="ECO:0007669"/>
    <property type="project" value="InterPro"/>
</dbReference>
<dbReference type="PANTHER" id="PTHR33399:SF2">
    <property type="entry name" value="PHOTOSYNTHETIC NDH SUBUNIT OF LUMENAL LOCATION 3, CHLOROPLASTIC"/>
    <property type="match status" value="1"/>
</dbReference>
<dbReference type="GO" id="GO:0015979">
    <property type="term" value="P:photosynthesis"/>
    <property type="evidence" value="ECO:0007669"/>
    <property type="project" value="InterPro"/>
</dbReference>
<sequence>MATYLNAPPAATTTTASCRHAFSGGSLRLLRPSRPTLHVTCQAAASSQQPSSPSRRSACLLGIACAVLLRPRAASAAETDDEPANNGWWLTEFPLPVPKIVNSKPSRPSCSIHHLTLLGSLTIVSAMSGMAEEINNAETGTRSFLKNGIYMADIGPSFAAHAYRLRSTAFDLLALEDLLGKDASNYVNKYLRLKSTFMYYDFDKLISAAEDKPPFVDLANRLFDSFETLQEAVTAKDDARIGDRYAETKLILQELMAKMA</sequence>
<dbReference type="InterPro" id="IPR054099">
    <property type="entry name" value="PSII_PsbQ_pln"/>
</dbReference>
<evidence type="ECO:0000256" key="3">
    <source>
        <dbReference type="ARBA" id="ARBA00022640"/>
    </source>
</evidence>